<feature type="transmembrane region" description="Helical" evidence="13">
    <location>
        <begin position="7"/>
        <end position="26"/>
    </location>
</feature>
<dbReference type="SUPFAM" id="SSF56024">
    <property type="entry name" value="Phospholipase D/nuclease"/>
    <property type="match status" value="2"/>
</dbReference>
<dbReference type="InterPro" id="IPR027379">
    <property type="entry name" value="CLS_N"/>
</dbReference>
<feature type="transmembrane region" description="Helical" evidence="13">
    <location>
        <begin position="32"/>
        <end position="52"/>
    </location>
</feature>
<keyword evidence="6" id="KW-0677">Repeat</keyword>
<keyword evidence="2" id="KW-1003">Cell membrane</keyword>
<dbReference type="EMBL" id="JANIEK010000021">
    <property type="protein sequence ID" value="MCT4795253.1"/>
    <property type="molecule type" value="Genomic_DNA"/>
</dbReference>
<dbReference type="EC" id="2.7.8.-" evidence="12"/>
<dbReference type="PANTHER" id="PTHR21248:SF20">
    <property type="entry name" value="CARDIOLIPIN SYNTHASE YWIE-RELATED"/>
    <property type="match status" value="1"/>
</dbReference>
<dbReference type="Pfam" id="PF13396">
    <property type="entry name" value="PLDc_N"/>
    <property type="match status" value="1"/>
</dbReference>
<dbReference type="SMART" id="SM00155">
    <property type="entry name" value="PLDc"/>
    <property type="match status" value="2"/>
</dbReference>
<name>A0ABT2KXX7_9BACL</name>
<dbReference type="InterPro" id="IPR025202">
    <property type="entry name" value="PLD-like_dom"/>
</dbReference>
<protein>
    <recommendedName>
        <fullName evidence="12">Cardiolipin synthase</fullName>
        <ecNumber evidence="12">2.7.8.-</ecNumber>
    </recommendedName>
</protein>
<evidence type="ECO:0000256" key="7">
    <source>
        <dbReference type="ARBA" id="ARBA00022989"/>
    </source>
</evidence>
<gene>
    <name evidence="15" type="primary">cls</name>
    <name evidence="15" type="ORF">NQG31_06825</name>
</gene>
<evidence type="ECO:0000313" key="16">
    <source>
        <dbReference type="Proteomes" id="UP001206821"/>
    </source>
</evidence>
<proteinExistence type="predicted"/>
<dbReference type="CDD" id="cd09110">
    <property type="entry name" value="PLDc_CLS_1"/>
    <property type="match status" value="1"/>
</dbReference>
<dbReference type="NCBIfam" id="TIGR04265">
    <property type="entry name" value="bac_cardiolipin"/>
    <property type="match status" value="1"/>
</dbReference>
<comment type="caution">
    <text evidence="15">The sequence shown here is derived from an EMBL/GenBank/DDBJ whole genome shotgun (WGS) entry which is preliminary data.</text>
</comment>
<keyword evidence="7 13" id="KW-1133">Transmembrane helix</keyword>
<evidence type="ECO:0000256" key="12">
    <source>
        <dbReference type="NCBIfam" id="TIGR04265"/>
    </source>
</evidence>
<evidence type="ECO:0000256" key="10">
    <source>
        <dbReference type="ARBA" id="ARBA00023209"/>
    </source>
</evidence>
<dbReference type="PANTHER" id="PTHR21248">
    <property type="entry name" value="CARDIOLIPIN SYNTHASE"/>
    <property type="match status" value="1"/>
</dbReference>
<keyword evidence="16" id="KW-1185">Reference proteome</keyword>
<evidence type="ECO:0000256" key="6">
    <source>
        <dbReference type="ARBA" id="ARBA00022737"/>
    </source>
</evidence>
<evidence type="ECO:0000256" key="8">
    <source>
        <dbReference type="ARBA" id="ARBA00023098"/>
    </source>
</evidence>
<sequence length="509" mass="58634">MYLLKRRVLQFFTMILLGMLLLVLLYSIDGLIPFLIVIAIAAPLIVGWQILFDQVQPQAKLAWLLAVLFIPFLGALAWVMFGRTPRRHRRVKRTSSEIRMFRQAIEMERIETANAVSDRFPLTRTLQKLGATGADGHTSTKLLVNGEAKFEAVLRDIEQATHHIHVQYYLFRTDDISSKIRDALIKKSNENVTVRFLYDGLGSQEIGEDFIEPLRESRVHVEAFDPVVHPLLVFNANFRNHQKLIVIDGKIAYTGGLNVGDEYLGKEEKLGFWRDTHLRVEGPLVRELQRLFIENWLYAGIEDDKETWDLFANEEHLPEYFIDEPKDSNGATQLLVTSPGKDVTIRDGLMQLMMEAKESIWITTPYLIPPPELLALLEVAGKSGIDVRIVVPGKGDEWFSFHATEYYFEQLLKRNVRIYKYNRHFIHAKTVLIDGKIALVGTANLDFRSMYLNHEMTIAQFETSSVQELHDAFLKDFDESILIDWSILRKKTNGKRFVEAFCHIFSPLL</sequence>
<feature type="transmembrane region" description="Helical" evidence="13">
    <location>
        <begin position="61"/>
        <end position="81"/>
    </location>
</feature>
<dbReference type="Pfam" id="PF13091">
    <property type="entry name" value="PLDc_2"/>
    <property type="match status" value="2"/>
</dbReference>
<evidence type="ECO:0000256" key="9">
    <source>
        <dbReference type="ARBA" id="ARBA00023136"/>
    </source>
</evidence>
<keyword evidence="10" id="KW-0594">Phospholipid biosynthesis</keyword>
<evidence type="ECO:0000256" key="11">
    <source>
        <dbReference type="ARBA" id="ARBA00023264"/>
    </source>
</evidence>
<evidence type="ECO:0000256" key="13">
    <source>
        <dbReference type="SAM" id="Phobius"/>
    </source>
</evidence>
<evidence type="ECO:0000256" key="5">
    <source>
        <dbReference type="ARBA" id="ARBA00022692"/>
    </source>
</evidence>
<evidence type="ECO:0000256" key="4">
    <source>
        <dbReference type="ARBA" id="ARBA00022679"/>
    </source>
</evidence>
<reference evidence="15 16" key="1">
    <citation type="submission" date="2022-07" db="EMBL/GenBank/DDBJ databases">
        <title>Genomic and pangenome structural analysis of the polyextremophile Exiguobacterium.</title>
        <authorList>
            <person name="Shen L."/>
        </authorList>
    </citation>
    <scope>NUCLEOTIDE SEQUENCE [LARGE SCALE GENOMIC DNA]</scope>
    <source>
        <strain evidence="15 16">12_1</strain>
    </source>
</reference>
<dbReference type="InterPro" id="IPR022924">
    <property type="entry name" value="Cardiolipin_synthase"/>
</dbReference>
<dbReference type="InterPro" id="IPR001736">
    <property type="entry name" value="PLipase_D/transphosphatidylase"/>
</dbReference>
<keyword evidence="9 13" id="KW-0472">Membrane</keyword>
<dbReference type="RefSeq" id="WP_051690354.1">
    <property type="nucleotide sequence ID" value="NZ_JANIEK010000021.1"/>
</dbReference>
<keyword evidence="8" id="KW-0443">Lipid metabolism</keyword>
<keyword evidence="3" id="KW-0444">Lipid biosynthesis</keyword>
<keyword evidence="4" id="KW-0808">Transferase</keyword>
<feature type="domain" description="PLD phosphodiesterase" evidence="14">
    <location>
        <begin position="236"/>
        <end position="263"/>
    </location>
</feature>
<evidence type="ECO:0000259" key="14">
    <source>
        <dbReference type="PROSITE" id="PS50035"/>
    </source>
</evidence>
<evidence type="ECO:0000256" key="2">
    <source>
        <dbReference type="ARBA" id="ARBA00022475"/>
    </source>
</evidence>
<organism evidence="15 16">
    <name type="scientific">Exiguobacterium alkaliphilum</name>
    <dbReference type="NCBI Taxonomy" id="1428684"/>
    <lineage>
        <taxon>Bacteria</taxon>
        <taxon>Bacillati</taxon>
        <taxon>Bacillota</taxon>
        <taxon>Bacilli</taxon>
        <taxon>Bacillales</taxon>
        <taxon>Bacillales Family XII. Incertae Sedis</taxon>
        <taxon>Exiguobacterium</taxon>
    </lineage>
</organism>
<evidence type="ECO:0000256" key="1">
    <source>
        <dbReference type="ARBA" id="ARBA00004651"/>
    </source>
</evidence>
<evidence type="ECO:0000256" key="3">
    <source>
        <dbReference type="ARBA" id="ARBA00022516"/>
    </source>
</evidence>
<comment type="subcellular location">
    <subcellularLocation>
        <location evidence="1">Cell membrane</location>
        <topology evidence="1">Multi-pass membrane protein</topology>
    </subcellularLocation>
</comment>
<dbReference type="CDD" id="cd09112">
    <property type="entry name" value="PLDc_CLS_2"/>
    <property type="match status" value="1"/>
</dbReference>
<dbReference type="Gene3D" id="3.30.870.10">
    <property type="entry name" value="Endonuclease Chain A"/>
    <property type="match status" value="2"/>
</dbReference>
<feature type="domain" description="PLD phosphodiesterase" evidence="14">
    <location>
        <begin position="422"/>
        <end position="449"/>
    </location>
</feature>
<dbReference type="Proteomes" id="UP001206821">
    <property type="component" value="Unassembled WGS sequence"/>
</dbReference>
<evidence type="ECO:0000313" key="15">
    <source>
        <dbReference type="EMBL" id="MCT4795253.1"/>
    </source>
</evidence>
<dbReference type="PROSITE" id="PS50035">
    <property type="entry name" value="PLD"/>
    <property type="match status" value="2"/>
</dbReference>
<keyword evidence="11" id="KW-1208">Phospholipid metabolism</keyword>
<accession>A0ABT2KXX7</accession>
<keyword evidence="5 13" id="KW-0812">Transmembrane</keyword>